<dbReference type="EMBL" id="BPLR01000952">
    <property type="protein sequence ID" value="GIY98691.1"/>
    <property type="molecule type" value="Genomic_DNA"/>
</dbReference>
<reference evidence="2 3" key="1">
    <citation type="submission" date="2021-06" db="EMBL/GenBank/DDBJ databases">
        <title>Caerostris extrusa draft genome.</title>
        <authorList>
            <person name="Kono N."/>
            <person name="Arakawa K."/>
        </authorList>
    </citation>
    <scope>NUCLEOTIDE SEQUENCE [LARGE SCALE GENOMIC DNA]</scope>
</reference>
<protein>
    <submittedName>
        <fullName evidence="2">Uncharacterized protein</fullName>
    </submittedName>
</protein>
<keyword evidence="1" id="KW-0812">Transmembrane</keyword>
<accession>A0AAV4XU52</accession>
<keyword evidence="3" id="KW-1185">Reference proteome</keyword>
<evidence type="ECO:0000313" key="2">
    <source>
        <dbReference type="EMBL" id="GIY98691.1"/>
    </source>
</evidence>
<comment type="caution">
    <text evidence="2">The sequence shown here is derived from an EMBL/GenBank/DDBJ whole genome shotgun (WGS) entry which is preliminary data.</text>
</comment>
<evidence type="ECO:0000256" key="1">
    <source>
        <dbReference type="SAM" id="Phobius"/>
    </source>
</evidence>
<name>A0AAV4XU52_CAEEX</name>
<proteinExistence type="predicted"/>
<keyword evidence="1" id="KW-1133">Transmembrane helix</keyword>
<evidence type="ECO:0000313" key="3">
    <source>
        <dbReference type="Proteomes" id="UP001054945"/>
    </source>
</evidence>
<keyword evidence="1" id="KW-0472">Membrane</keyword>
<feature type="transmembrane region" description="Helical" evidence="1">
    <location>
        <begin position="15"/>
        <end position="34"/>
    </location>
</feature>
<organism evidence="2 3">
    <name type="scientific">Caerostris extrusa</name>
    <name type="common">Bark spider</name>
    <name type="synonym">Caerostris bankana</name>
    <dbReference type="NCBI Taxonomy" id="172846"/>
    <lineage>
        <taxon>Eukaryota</taxon>
        <taxon>Metazoa</taxon>
        <taxon>Ecdysozoa</taxon>
        <taxon>Arthropoda</taxon>
        <taxon>Chelicerata</taxon>
        <taxon>Arachnida</taxon>
        <taxon>Araneae</taxon>
        <taxon>Araneomorphae</taxon>
        <taxon>Entelegynae</taxon>
        <taxon>Araneoidea</taxon>
        <taxon>Araneidae</taxon>
        <taxon>Caerostris</taxon>
    </lineage>
</organism>
<sequence>MTSDETPESSILEEGVSFSACIVLELMCLLPNLIKKISDKLILTEERDTAFLLPIDKLRSIYPALGISNLFISDVKEAEMYII</sequence>
<dbReference type="AlphaFoldDB" id="A0AAV4XU52"/>
<dbReference type="Proteomes" id="UP001054945">
    <property type="component" value="Unassembled WGS sequence"/>
</dbReference>
<gene>
    <name evidence="2" type="ORF">CEXT_763011</name>
</gene>